<dbReference type="RefSeq" id="WP_131303639.1">
    <property type="nucleotide sequence ID" value="NZ_SJJR01000006.1"/>
</dbReference>
<evidence type="ECO:0000313" key="1">
    <source>
        <dbReference type="EMBL" id="TCB97592.1"/>
    </source>
</evidence>
<keyword evidence="2" id="KW-1185">Reference proteome</keyword>
<dbReference type="PROSITE" id="PS51257">
    <property type="entry name" value="PROKAR_LIPOPROTEIN"/>
    <property type="match status" value="1"/>
</dbReference>
<proteinExistence type="predicted"/>
<gene>
    <name evidence="1" type="ORF">E0H26_11790</name>
</gene>
<name>A0A4R0GLV1_9ACTN</name>
<dbReference type="Proteomes" id="UP000292274">
    <property type="component" value="Unassembled WGS sequence"/>
</dbReference>
<comment type="caution">
    <text evidence="1">The sequence shown here is derived from an EMBL/GenBank/DDBJ whole genome shotgun (WGS) entry which is preliminary data.</text>
</comment>
<evidence type="ECO:0000313" key="2">
    <source>
        <dbReference type="Proteomes" id="UP000292274"/>
    </source>
</evidence>
<reference evidence="1 2" key="1">
    <citation type="submission" date="2019-02" db="EMBL/GenBank/DDBJ databases">
        <title>Jishengella sp. nov., isolated from a root of Zingiber montanum.</title>
        <authorList>
            <person name="Kuncharoen N."/>
            <person name="Kudo T."/>
            <person name="Masahiro Y."/>
            <person name="Ohkuma M."/>
            <person name="Tanasupawat S."/>
        </authorList>
    </citation>
    <scope>NUCLEOTIDE SEQUENCE [LARGE SCALE GENOMIC DNA]</scope>
    <source>
        <strain evidence="1 2">PLAI 1-1</strain>
    </source>
</reference>
<protein>
    <submittedName>
        <fullName evidence="1">Uncharacterized protein</fullName>
    </submittedName>
</protein>
<organism evidence="1 2">
    <name type="scientific">Micromonospora zingiberis</name>
    <dbReference type="NCBI Taxonomy" id="2053011"/>
    <lineage>
        <taxon>Bacteria</taxon>
        <taxon>Bacillati</taxon>
        <taxon>Actinomycetota</taxon>
        <taxon>Actinomycetes</taxon>
        <taxon>Micromonosporales</taxon>
        <taxon>Micromonosporaceae</taxon>
        <taxon>Micromonospora</taxon>
    </lineage>
</organism>
<dbReference type="AlphaFoldDB" id="A0A4R0GLV1"/>
<dbReference type="OrthoDB" id="3822696at2"/>
<accession>A0A4R0GLV1</accession>
<sequence length="99" mass="10874">MQITEIRMMNDETAADEIRWAHRTLSNGQTGLAACVSFAAIAAITGLTTADMTAGALWLVRNDPNVYVIPESNQKVLRPEERAAAVSIGGQHKHWITWL</sequence>
<dbReference type="EMBL" id="SJJR01000006">
    <property type="protein sequence ID" value="TCB97592.1"/>
    <property type="molecule type" value="Genomic_DNA"/>
</dbReference>